<name>A0A9D2GVL5_9BACT</name>
<comment type="similarity">
    <text evidence="1">Belongs to the HypD family.</text>
</comment>
<evidence type="ECO:0000256" key="3">
    <source>
        <dbReference type="ARBA" id="ARBA00023004"/>
    </source>
</evidence>
<dbReference type="Gene3D" id="3.40.50.11750">
    <property type="entry name" value="HypD, alpha/beta domain 1"/>
    <property type="match status" value="2"/>
</dbReference>
<evidence type="ECO:0000313" key="5">
    <source>
        <dbReference type="Proteomes" id="UP000824176"/>
    </source>
</evidence>
<accession>A0A9D2GVL5</accession>
<dbReference type="EMBL" id="DXAQ01000121">
    <property type="protein sequence ID" value="HIZ89835.1"/>
    <property type="molecule type" value="Genomic_DNA"/>
</dbReference>
<keyword evidence="2" id="KW-0479">Metal-binding</keyword>
<dbReference type="PIRSF" id="PIRSF005622">
    <property type="entry name" value="Hydrgn_mat_hypD"/>
    <property type="match status" value="1"/>
</dbReference>
<dbReference type="Proteomes" id="UP000824176">
    <property type="component" value="Unassembled WGS sequence"/>
</dbReference>
<keyword evidence="3" id="KW-0408">Iron</keyword>
<dbReference type="InterPro" id="IPR042243">
    <property type="entry name" value="HypD_1"/>
</dbReference>
<comment type="caution">
    <text evidence="4">The sequence shown here is derived from an EMBL/GenBank/DDBJ whole genome shotgun (WGS) entry which is preliminary data.</text>
</comment>
<sequence length="361" mass="39653">MNPNIPFRDRETALKVSQSIKEEVHADKTYKIMEVCGTHTMAIARSGLRSMLPENVELISGPGCPVCVTSQGEIDLFFDLLDTGVSVASFGDLLRIPGSNGQTLLDKRARGADVNVVYSPLDTIKLAEENPEKHYTFLGIGFETTAPTVAALIMAAKEKGLKNLSVLSFCKTMPAAIDLILSDKELHLDGFLCPGHVTAVTGIVLYEPIIKAGKAAVVAGFEPVEMLDAVYEIIRQTNNNDFHIVNKYRRVVPDEGNANARAILAKVFYESDAVWRGLGELKKSGLAIRDEYEEYDALKRFNLKPKNITEIKGCKCGQVLTGKIKPKECPLFERRCTPDNPVGPCMVSGEGTCAAYYKFMR</sequence>
<gene>
    <name evidence="4" type="primary">hypD</name>
    <name evidence="4" type="ORF">H9804_07805</name>
</gene>
<proteinExistence type="inferred from homology"/>
<dbReference type="NCBIfam" id="TIGR00075">
    <property type="entry name" value="hypD"/>
    <property type="match status" value="1"/>
</dbReference>
<dbReference type="Gene3D" id="6.10.20.100">
    <property type="match status" value="1"/>
</dbReference>
<dbReference type="GO" id="GO:0051604">
    <property type="term" value="P:protein maturation"/>
    <property type="evidence" value="ECO:0007669"/>
    <property type="project" value="TreeGrafter"/>
</dbReference>
<dbReference type="GO" id="GO:0070025">
    <property type="term" value="F:carbon monoxide binding"/>
    <property type="evidence" value="ECO:0007669"/>
    <property type="project" value="TreeGrafter"/>
</dbReference>
<reference evidence="4" key="1">
    <citation type="journal article" date="2021" name="PeerJ">
        <title>Extensive microbial diversity within the chicken gut microbiome revealed by metagenomics and culture.</title>
        <authorList>
            <person name="Gilroy R."/>
            <person name="Ravi A."/>
            <person name="Getino M."/>
            <person name="Pursley I."/>
            <person name="Horton D.L."/>
            <person name="Alikhan N.F."/>
            <person name="Baker D."/>
            <person name="Gharbi K."/>
            <person name="Hall N."/>
            <person name="Watson M."/>
            <person name="Adriaenssens E.M."/>
            <person name="Foster-Nyarko E."/>
            <person name="Jarju S."/>
            <person name="Secka A."/>
            <person name="Antonio M."/>
            <person name="Oren A."/>
            <person name="Chaudhuri R.R."/>
            <person name="La Ragione R."/>
            <person name="Hildebrand F."/>
            <person name="Pallen M.J."/>
        </authorList>
    </citation>
    <scope>NUCLEOTIDE SEQUENCE</scope>
    <source>
        <strain evidence="4">ChiW4-1371</strain>
    </source>
</reference>
<dbReference type="InterPro" id="IPR042244">
    <property type="entry name" value="HypD_2_sf"/>
</dbReference>
<dbReference type="GO" id="GO:0005506">
    <property type="term" value="F:iron ion binding"/>
    <property type="evidence" value="ECO:0007669"/>
    <property type="project" value="TreeGrafter"/>
</dbReference>
<dbReference type="GO" id="GO:0051539">
    <property type="term" value="F:4 iron, 4 sulfur cluster binding"/>
    <property type="evidence" value="ECO:0007669"/>
    <property type="project" value="TreeGrafter"/>
</dbReference>
<dbReference type="PANTHER" id="PTHR30149">
    <property type="entry name" value="HYDROGENASE PROTEIN ASSEMBLY PROTEIN HYPD"/>
    <property type="match status" value="1"/>
</dbReference>
<protein>
    <submittedName>
        <fullName evidence="4">Hydrogenase formation protein HypD</fullName>
    </submittedName>
</protein>
<organism evidence="4 5">
    <name type="scientific">Candidatus Mucispirillum faecigallinarum</name>
    <dbReference type="NCBI Taxonomy" id="2838699"/>
    <lineage>
        <taxon>Bacteria</taxon>
        <taxon>Pseudomonadati</taxon>
        <taxon>Deferribacterota</taxon>
        <taxon>Deferribacteres</taxon>
        <taxon>Deferribacterales</taxon>
        <taxon>Mucispirillaceae</taxon>
        <taxon>Mucispirillum</taxon>
    </lineage>
</organism>
<evidence type="ECO:0000313" key="4">
    <source>
        <dbReference type="EMBL" id="HIZ89835.1"/>
    </source>
</evidence>
<dbReference type="InterPro" id="IPR002780">
    <property type="entry name" value="Hyd_form_HypD"/>
</dbReference>
<reference evidence="4" key="2">
    <citation type="submission" date="2021-04" db="EMBL/GenBank/DDBJ databases">
        <authorList>
            <person name="Gilroy R."/>
        </authorList>
    </citation>
    <scope>NUCLEOTIDE SEQUENCE</scope>
    <source>
        <strain evidence="4">ChiW4-1371</strain>
    </source>
</reference>
<evidence type="ECO:0000256" key="1">
    <source>
        <dbReference type="ARBA" id="ARBA00007888"/>
    </source>
</evidence>
<dbReference type="Pfam" id="PF01924">
    <property type="entry name" value="HypD"/>
    <property type="match status" value="1"/>
</dbReference>
<dbReference type="AlphaFoldDB" id="A0A9D2GVL5"/>
<evidence type="ECO:0000256" key="2">
    <source>
        <dbReference type="ARBA" id="ARBA00022723"/>
    </source>
</evidence>
<dbReference type="PANTHER" id="PTHR30149:SF0">
    <property type="entry name" value="HYDROGENASE MATURATION FACTOR HYPD"/>
    <property type="match status" value="1"/>
</dbReference>